<accession>A0A8W7PKJ7</accession>
<reference evidence="1" key="1">
    <citation type="submission" date="2022-08" db="UniProtKB">
        <authorList>
            <consortium name="EnsemblMetazoa"/>
        </authorList>
    </citation>
    <scope>IDENTIFICATION</scope>
</reference>
<evidence type="ECO:0000313" key="1">
    <source>
        <dbReference type="EnsemblMetazoa" id="ACOM033409-PA.1"/>
    </source>
</evidence>
<dbReference type="EnsemblMetazoa" id="ACOM033409-RA">
    <property type="protein sequence ID" value="ACOM033409-PA.1"/>
    <property type="gene ID" value="ACOM033409"/>
</dbReference>
<dbReference type="Proteomes" id="UP000075882">
    <property type="component" value="Unassembled WGS sequence"/>
</dbReference>
<organism evidence="1">
    <name type="scientific">Anopheles coluzzii</name>
    <name type="common">African malaria mosquito</name>
    <dbReference type="NCBI Taxonomy" id="1518534"/>
    <lineage>
        <taxon>Eukaryota</taxon>
        <taxon>Metazoa</taxon>
        <taxon>Ecdysozoa</taxon>
        <taxon>Arthropoda</taxon>
        <taxon>Hexapoda</taxon>
        <taxon>Insecta</taxon>
        <taxon>Pterygota</taxon>
        <taxon>Neoptera</taxon>
        <taxon>Endopterygota</taxon>
        <taxon>Diptera</taxon>
        <taxon>Nematocera</taxon>
        <taxon>Culicoidea</taxon>
        <taxon>Culicidae</taxon>
        <taxon>Anophelinae</taxon>
        <taxon>Anopheles</taxon>
    </lineage>
</organism>
<sequence>MEAHLVREQACCVGDTCCMSICRCCVLVFNLHRKTLRCGVVEHGISTVVAVKMDKMASDVTKATLAMEIRPRLPTITITSSSSSSLSGMSSEAYIYGRKFLSTEISTSGESAAGAES</sequence>
<protein>
    <submittedName>
        <fullName evidence="1">Uncharacterized protein</fullName>
    </submittedName>
</protein>
<name>A0A8W7PKJ7_ANOCL</name>
<proteinExistence type="predicted"/>
<dbReference type="AlphaFoldDB" id="A0A8W7PKJ7"/>